<evidence type="ECO:0000313" key="4">
    <source>
        <dbReference type="Proteomes" id="UP000799437"/>
    </source>
</evidence>
<dbReference type="Pfam" id="PF00581">
    <property type="entry name" value="Rhodanese"/>
    <property type="match status" value="1"/>
</dbReference>
<organism evidence="3 4">
    <name type="scientific">Pseudovirgaria hyperparasitica</name>
    <dbReference type="NCBI Taxonomy" id="470096"/>
    <lineage>
        <taxon>Eukaryota</taxon>
        <taxon>Fungi</taxon>
        <taxon>Dikarya</taxon>
        <taxon>Ascomycota</taxon>
        <taxon>Pezizomycotina</taxon>
        <taxon>Dothideomycetes</taxon>
        <taxon>Dothideomycetes incertae sedis</taxon>
        <taxon>Acrospermales</taxon>
        <taxon>Acrospermaceae</taxon>
        <taxon>Pseudovirgaria</taxon>
    </lineage>
</organism>
<dbReference type="PANTHER" id="PTHR10828">
    <property type="entry name" value="M-PHASE INDUCER PHOSPHATASE DUAL SPECIFICITY PHOSPHATASE CDC25"/>
    <property type="match status" value="1"/>
</dbReference>
<dbReference type="GO" id="GO:0005634">
    <property type="term" value="C:nucleus"/>
    <property type="evidence" value="ECO:0007669"/>
    <property type="project" value="TreeGrafter"/>
</dbReference>
<gene>
    <name evidence="3" type="ORF">EJ05DRAFT_433083</name>
</gene>
<evidence type="ECO:0000256" key="1">
    <source>
        <dbReference type="SAM" id="MobiDB-lite"/>
    </source>
</evidence>
<feature type="region of interest" description="Disordered" evidence="1">
    <location>
        <begin position="22"/>
        <end position="64"/>
    </location>
</feature>
<proteinExistence type="predicted"/>
<sequence length="186" mass="19986">MSTHSVASLPRITREELRALLTSPPGCSSTSNTDPAPSSTDAASTSTTTQPPASIPARTALPSPVPSSIAIIDVRDDDHIGGHIRGSTHVPSQQLDVRMPELLRLHGDKEMLVFHCALSQVRGPKAALGYLRAREEKMAKSPSGGIKEGQKVCVLQGGFGDWQRSYGKDERVTEAFDEELWEFGGP</sequence>
<accession>A0A6A6WLD1</accession>
<dbReference type="GeneID" id="54482646"/>
<dbReference type="PANTHER" id="PTHR10828:SF38">
    <property type="entry name" value="ARSENICAL-RESISTANCE PROTEIN 2-RELATED"/>
    <property type="match status" value="1"/>
</dbReference>
<name>A0A6A6WLD1_9PEZI</name>
<dbReference type="GO" id="GO:0005737">
    <property type="term" value="C:cytoplasm"/>
    <property type="evidence" value="ECO:0007669"/>
    <property type="project" value="TreeGrafter"/>
</dbReference>
<dbReference type="OrthoDB" id="102559at2759"/>
<dbReference type="SUPFAM" id="SSF52821">
    <property type="entry name" value="Rhodanese/Cell cycle control phosphatase"/>
    <property type="match status" value="1"/>
</dbReference>
<protein>
    <recommendedName>
        <fullName evidence="2">Rhodanese domain-containing protein</fullName>
    </recommendedName>
</protein>
<dbReference type="EMBL" id="ML996565">
    <property type="protein sequence ID" value="KAF2762956.1"/>
    <property type="molecule type" value="Genomic_DNA"/>
</dbReference>
<dbReference type="InterPro" id="IPR001763">
    <property type="entry name" value="Rhodanese-like_dom"/>
</dbReference>
<keyword evidence="4" id="KW-1185">Reference proteome</keyword>
<feature type="compositionally biased region" description="Polar residues" evidence="1">
    <location>
        <begin position="25"/>
        <end position="34"/>
    </location>
</feature>
<dbReference type="Proteomes" id="UP000799437">
    <property type="component" value="Unassembled WGS sequence"/>
</dbReference>
<dbReference type="GO" id="GO:0004725">
    <property type="term" value="F:protein tyrosine phosphatase activity"/>
    <property type="evidence" value="ECO:0007669"/>
    <property type="project" value="TreeGrafter"/>
</dbReference>
<dbReference type="SMART" id="SM00450">
    <property type="entry name" value="RHOD"/>
    <property type="match status" value="1"/>
</dbReference>
<dbReference type="Gene3D" id="3.40.250.10">
    <property type="entry name" value="Rhodanese-like domain"/>
    <property type="match status" value="1"/>
</dbReference>
<reference evidence="3" key="1">
    <citation type="journal article" date="2020" name="Stud. Mycol.">
        <title>101 Dothideomycetes genomes: a test case for predicting lifestyles and emergence of pathogens.</title>
        <authorList>
            <person name="Haridas S."/>
            <person name="Albert R."/>
            <person name="Binder M."/>
            <person name="Bloem J."/>
            <person name="Labutti K."/>
            <person name="Salamov A."/>
            <person name="Andreopoulos B."/>
            <person name="Baker S."/>
            <person name="Barry K."/>
            <person name="Bills G."/>
            <person name="Bluhm B."/>
            <person name="Cannon C."/>
            <person name="Castanera R."/>
            <person name="Culley D."/>
            <person name="Daum C."/>
            <person name="Ezra D."/>
            <person name="Gonzalez J."/>
            <person name="Henrissat B."/>
            <person name="Kuo A."/>
            <person name="Liang C."/>
            <person name="Lipzen A."/>
            <person name="Lutzoni F."/>
            <person name="Magnuson J."/>
            <person name="Mondo S."/>
            <person name="Nolan M."/>
            <person name="Ohm R."/>
            <person name="Pangilinan J."/>
            <person name="Park H.-J."/>
            <person name="Ramirez L."/>
            <person name="Alfaro M."/>
            <person name="Sun H."/>
            <person name="Tritt A."/>
            <person name="Yoshinaga Y."/>
            <person name="Zwiers L.-H."/>
            <person name="Turgeon B."/>
            <person name="Goodwin S."/>
            <person name="Spatafora J."/>
            <person name="Crous P."/>
            <person name="Grigoriev I."/>
        </authorList>
    </citation>
    <scope>NUCLEOTIDE SEQUENCE</scope>
    <source>
        <strain evidence="3">CBS 121739</strain>
    </source>
</reference>
<dbReference type="InterPro" id="IPR036873">
    <property type="entry name" value="Rhodanese-like_dom_sf"/>
</dbReference>
<evidence type="ECO:0000313" key="3">
    <source>
        <dbReference type="EMBL" id="KAF2762956.1"/>
    </source>
</evidence>
<feature type="compositionally biased region" description="Low complexity" evidence="1">
    <location>
        <begin position="35"/>
        <end position="57"/>
    </location>
</feature>
<evidence type="ECO:0000259" key="2">
    <source>
        <dbReference type="PROSITE" id="PS50206"/>
    </source>
</evidence>
<feature type="domain" description="Rhodanese" evidence="2">
    <location>
        <begin position="65"/>
        <end position="171"/>
    </location>
</feature>
<dbReference type="AlphaFoldDB" id="A0A6A6WLD1"/>
<dbReference type="RefSeq" id="XP_033605407.1">
    <property type="nucleotide sequence ID" value="XM_033741592.1"/>
</dbReference>
<dbReference type="PROSITE" id="PS50206">
    <property type="entry name" value="RHODANESE_3"/>
    <property type="match status" value="1"/>
</dbReference>